<evidence type="ECO:0000256" key="1">
    <source>
        <dbReference type="SAM" id="Phobius"/>
    </source>
</evidence>
<dbReference type="OMA" id="MYLLRTH"/>
<keyword evidence="1" id="KW-0812">Transmembrane</keyword>
<dbReference type="STRING" id="4829.A0A168QSQ0"/>
<dbReference type="PANTHER" id="PTHR14256:SF1">
    <property type="entry name" value="GEO09626P1"/>
    <property type="match status" value="1"/>
</dbReference>
<dbReference type="Proteomes" id="UP000078561">
    <property type="component" value="Unassembled WGS sequence"/>
</dbReference>
<name>A0A168QSQ0_ABSGL</name>
<proteinExistence type="predicted"/>
<organism evidence="2">
    <name type="scientific">Absidia glauca</name>
    <name type="common">Pin mould</name>
    <dbReference type="NCBI Taxonomy" id="4829"/>
    <lineage>
        <taxon>Eukaryota</taxon>
        <taxon>Fungi</taxon>
        <taxon>Fungi incertae sedis</taxon>
        <taxon>Mucoromycota</taxon>
        <taxon>Mucoromycotina</taxon>
        <taxon>Mucoromycetes</taxon>
        <taxon>Mucorales</taxon>
        <taxon>Cunninghamellaceae</taxon>
        <taxon>Absidia</taxon>
    </lineage>
</organism>
<dbReference type="Pfam" id="PF06522">
    <property type="entry name" value="B12D"/>
    <property type="match status" value="1"/>
</dbReference>
<gene>
    <name evidence="2" type="primary">ABSGL_11349.1 scaffold 12295</name>
</gene>
<dbReference type="EMBL" id="LT554468">
    <property type="protein sequence ID" value="SAM05474.1"/>
    <property type="molecule type" value="Genomic_DNA"/>
</dbReference>
<evidence type="ECO:0000313" key="3">
    <source>
        <dbReference type="Proteomes" id="UP000078561"/>
    </source>
</evidence>
<dbReference type="InParanoid" id="A0A168QSQ0"/>
<sequence length="83" mass="9511">MSAFATFVRANPALGPLFVFCGGGCVAAVSYPLYLLRTHPEIQIDRKNNPFPWQRVQQHENIKLINVNPSFYNSRKDLNQKVY</sequence>
<accession>A0A168QSQ0</accession>
<protein>
    <recommendedName>
        <fullName evidence="4">NADH dehydrogenase [ubiquinone] 1 alpha subcomplex subunit 4</fullName>
    </recommendedName>
</protein>
<keyword evidence="1" id="KW-0472">Membrane</keyword>
<keyword evidence="1" id="KW-1133">Transmembrane helix</keyword>
<dbReference type="OrthoDB" id="5511684at2759"/>
<keyword evidence="3" id="KW-1185">Reference proteome</keyword>
<dbReference type="AlphaFoldDB" id="A0A168QSQ0"/>
<dbReference type="PANTHER" id="PTHR14256">
    <property type="entry name" value="NADH-UBIQUINONE OXIDOREDUCTASE MLRQ SUBUNIT"/>
    <property type="match status" value="1"/>
</dbReference>
<evidence type="ECO:0000313" key="2">
    <source>
        <dbReference type="EMBL" id="SAM05474.1"/>
    </source>
</evidence>
<reference evidence="2" key="1">
    <citation type="submission" date="2016-04" db="EMBL/GenBank/DDBJ databases">
        <authorList>
            <person name="Evans L.H."/>
            <person name="Alamgir A."/>
            <person name="Owens N."/>
            <person name="Weber N.D."/>
            <person name="Virtaneva K."/>
            <person name="Barbian K."/>
            <person name="Babar A."/>
            <person name="Rosenke K."/>
        </authorList>
    </citation>
    <scope>NUCLEOTIDE SEQUENCE [LARGE SCALE GENOMIC DNA]</scope>
    <source>
        <strain evidence="2">CBS 101.48</strain>
    </source>
</reference>
<dbReference type="InterPro" id="IPR010530">
    <property type="entry name" value="B12D"/>
</dbReference>
<feature type="transmembrane region" description="Helical" evidence="1">
    <location>
        <begin position="17"/>
        <end position="36"/>
    </location>
</feature>
<evidence type="ECO:0008006" key="4">
    <source>
        <dbReference type="Google" id="ProtNLM"/>
    </source>
</evidence>